<dbReference type="SUPFAM" id="SSF103473">
    <property type="entry name" value="MFS general substrate transporter"/>
    <property type="match status" value="1"/>
</dbReference>
<feature type="transmembrane region" description="Helical" evidence="8">
    <location>
        <begin position="112"/>
        <end position="132"/>
    </location>
</feature>
<evidence type="ECO:0000313" key="9">
    <source>
        <dbReference type="EMBL" id="CAH2303130.1"/>
    </source>
</evidence>
<keyword evidence="10" id="KW-1185">Reference proteome</keyword>
<dbReference type="GO" id="GO:0015293">
    <property type="term" value="F:symporter activity"/>
    <property type="evidence" value="ECO:0007669"/>
    <property type="project" value="UniProtKB-KW"/>
</dbReference>
<accession>A0AAD1WD55</accession>
<feature type="transmembrane region" description="Helical" evidence="8">
    <location>
        <begin position="195"/>
        <end position="216"/>
    </location>
</feature>
<organism evidence="9 10">
    <name type="scientific">Pelobates cultripes</name>
    <name type="common">Western spadefoot toad</name>
    <dbReference type="NCBI Taxonomy" id="61616"/>
    <lineage>
        <taxon>Eukaryota</taxon>
        <taxon>Metazoa</taxon>
        <taxon>Chordata</taxon>
        <taxon>Craniata</taxon>
        <taxon>Vertebrata</taxon>
        <taxon>Euteleostomi</taxon>
        <taxon>Amphibia</taxon>
        <taxon>Batrachia</taxon>
        <taxon>Anura</taxon>
        <taxon>Pelobatoidea</taxon>
        <taxon>Pelobatidae</taxon>
        <taxon>Pelobates</taxon>
    </lineage>
</organism>
<evidence type="ECO:0000256" key="2">
    <source>
        <dbReference type="ARBA" id="ARBA00005982"/>
    </source>
</evidence>
<keyword evidence="4" id="KW-0769">Symport</keyword>
<evidence type="ECO:0000256" key="5">
    <source>
        <dbReference type="ARBA" id="ARBA00022856"/>
    </source>
</evidence>
<evidence type="ECO:0000256" key="4">
    <source>
        <dbReference type="ARBA" id="ARBA00022847"/>
    </source>
</evidence>
<comment type="subcellular location">
    <subcellularLocation>
        <location evidence="1">Membrane</location>
        <topology evidence="1">Multi-pass membrane protein</topology>
    </subcellularLocation>
</comment>
<evidence type="ECO:0000256" key="8">
    <source>
        <dbReference type="SAM" id="Phobius"/>
    </source>
</evidence>
<evidence type="ECO:0000256" key="7">
    <source>
        <dbReference type="ARBA" id="ARBA00023136"/>
    </source>
</evidence>
<dbReference type="GO" id="GO:0015833">
    <property type="term" value="P:peptide transport"/>
    <property type="evidence" value="ECO:0007669"/>
    <property type="project" value="UniProtKB-KW"/>
</dbReference>
<reference evidence="9" key="1">
    <citation type="submission" date="2022-03" db="EMBL/GenBank/DDBJ databases">
        <authorList>
            <person name="Alioto T."/>
            <person name="Alioto T."/>
            <person name="Gomez Garrido J."/>
        </authorList>
    </citation>
    <scope>NUCLEOTIDE SEQUENCE</scope>
</reference>
<gene>
    <name evidence="9" type="ORF">PECUL_23A058921</name>
</gene>
<dbReference type="Pfam" id="PF00854">
    <property type="entry name" value="PTR2"/>
    <property type="match status" value="1"/>
</dbReference>
<dbReference type="InterPro" id="IPR000109">
    <property type="entry name" value="POT_fam"/>
</dbReference>
<dbReference type="Gene3D" id="1.20.1250.20">
    <property type="entry name" value="MFS general substrate transporter like domains"/>
    <property type="match status" value="1"/>
</dbReference>
<feature type="transmembrane region" description="Helical" evidence="8">
    <location>
        <begin position="152"/>
        <end position="174"/>
    </location>
</feature>
<keyword evidence="6 8" id="KW-1133">Transmembrane helix</keyword>
<proteinExistence type="inferred from homology"/>
<dbReference type="AlphaFoldDB" id="A0AAD1WD55"/>
<keyword evidence="3 8" id="KW-0812">Transmembrane</keyword>
<dbReference type="EMBL" id="OW240917">
    <property type="protein sequence ID" value="CAH2303130.1"/>
    <property type="molecule type" value="Genomic_DNA"/>
</dbReference>
<dbReference type="InterPro" id="IPR036259">
    <property type="entry name" value="MFS_trans_sf"/>
</dbReference>
<dbReference type="Proteomes" id="UP001295444">
    <property type="component" value="Chromosome 06"/>
</dbReference>
<dbReference type="GO" id="GO:0016020">
    <property type="term" value="C:membrane"/>
    <property type="evidence" value="ECO:0007669"/>
    <property type="project" value="UniProtKB-SubCell"/>
</dbReference>
<evidence type="ECO:0000256" key="1">
    <source>
        <dbReference type="ARBA" id="ARBA00004141"/>
    </source>
</evidence>
<keyword evidence="5" id="KW-0653">Protein transport</keyword>
<sequence length="295" mass="33027">MPLMGLRYFPSKQRLDLCRSGLSRNEALSESCVPRPGQRLQLVVCALLVELCERFTFFGTVCNMILFCTLKLGYDNNEAAIVNLCFVGTCTFTPVLLGWVAESCVGRVKVSYVCALLHFVGTALLPVVAFPFEDFYIDTNNIVHTLGQREQTLLFYSGLIMASIGIGGIRAVVCPLSAYNLNGYKEKELTSFFNWFYWLVNLNSLVVFSGISYIQQSAAKNLGFLIPFMSVVMALITIHMIRNDLLDRHKKGKRNPKSFFTKRGNVNHIRQIGFPCLKYCVTGGSQRMSTSGAFL</sequence>
<protein>
    <submittedName>
        <fullName evidence="9">Solute carrier family 15 member 5</fullName>
    </submittedName>
</protein>
<comment type="similarity">
    <text evidence="2">Belongs to the major facilitator superfamily. Proton-dependent oligopeptide transporter (POT/PTR) (TC 2.A.17) family.</text>
</comment>
<dbReference type="PANTHER" id="PTHR11654">
    <property type="entry name" value="OLIGOPEPTIDE TRANSPORTER-RELATED"/>
    <property type="match status" value="1"/>
</dbReference>
<evidence type="ECO:0000256" key="6">
    <source>
        <dbReference type="ARBA" id="ARBA00022989"/>
    </source>
</evidence>
<feature type="transmembrane region" description="Helical" evidence="8">
    <location>
        <begin position="222"/>
        <end position="241"/>
    </location>
</feature>
<keyword evidence="5" id="KW-0571">Peptide transport</keyword>
<keyword evidence="7 8" id="KW-0472">Membrane</keyword>
<keyword evidence="4" id="KW-0813">Transport</keyword>
<evidence type="ECO:0000313" key="10">
    <source>
        <dbReference type="Proteomes" id="UP001295444"/>
    </source>
</evidence>
<evidence type="ECO:0000256" key="3">
    <source>
        <dbReference type="ARBA" id="ARBA00022692"/>
    </source>
</evidence>
<name>A0AAD1WD55_PELCU</name>
<feature type="transmembrane region" description="Helical" evidence="8">
    <location>
        <begin position="80"/>
        <end position="100"/>
    </location>
</feature>